<accession>A0A1B7MDD9</accession>
<feature type="region of interest" description="Disordered" evidence="1">
    <location>
        <begin position="25"/>
        <end position="46"/>
    </location>
</feature>
<protein>
    <submittedName>
        <fullName evidence="2">Uncharacterized protein</fullName>
    </submittedName>
</protein>
<name>A0A1B7MDD9_9AGAM</name>
<dbReference type="AlphaFoldDB" id="A0A1B7MDD9"/>
<organism evidence="2 3">
    <name type="scientific">Rhizopogon vinicolor AM-OR11-026</name>
    <dbReference type="NCBI Taxonomy" id="1314800"/>
    <lineage>
        <taxon>Eukaryota</taxon>
        <taxon>Fungi</taxon>
        <taxon>Dikarya</taxon>
        <taxon>Basidiomycota</taxon>
        <taxon>Agaricomycotina</taxon>
        <taxon>Agaricomycetes</taxon>
        <taxon>Agaricomycetidae</taxon>
        <taxon>Boletales</taxon>
        <taxon>Suillineae</taxon>
        <taxon>Rhizopogonaceae</taxon>
        <taxon>Rhizopogon</taxon>
    </lineage>
</organism>
<dbReference type="InParanoid" id="A0A1B7MDD9"/>
<evidence type="ECO:0000313" key="3">
    <source>
        <dbReference type="Proteomes" id="UP000092154"/>
    </source>
</evidence>
<reference evidence="2 3" key="1">
    <citation type="submission" date="2016-06" db="EMBL/GenBank/DDBJ databases">
        <title>Comparative genomics of the ectomycorrhizal sister species Rhizopogon vinicolor and Rhizopogon vesiculosus (Basidiomycota: Boletales) reveals a divergence of the mating type B locus.</title>
        <authorList>
            <consortium name="DOE Joint Genome Institute"/>
            <person name="Mujic A.B."/>
            <person name="Kuo A."/>
            <person name="Tritt A."/>
            <person name="Lipzen A."/>
            <person name="Chen C."/>
            <person name="Johnson J."/>
            <person name="Sharma A."/>
            <person name="Barry K."/>
            <person name="Grigoriev I.V."/>
            <person name="Spatafora J.W."/>
        </authorList>
    </citation>
    <scope>NUCLEOTIDE SEQUENCE [LARGE SCALE GENOMIC DNA]</scope>
    <source>
        <strain evidence="2 3">AM-OR11-026</strain>
    </source>
</reference>
<feature type="compositionally biased region" description="Basic and acidic residues" evidence="1">
    <location>
        <begin position="28"/>
        <end position="45"/>
    </location>
</feature>
<feature type="non-terminal residue" evidence="2">
    <location>
        <position position="84"/>
    </location>
</feature>
<dbReference type="EMBL" id="KV450174">
    <property type="protein sequence ID" value="OAX30623.1"/>
    <property type="molecule type" value="Genomic_DNA"/>
</dbReference>
<evidence type="ECO:0000256" key="1">
    <source>
        <dbReference type="SAM" id="MobiDB-lite"/>
    </source>
</evidence>
<evidence type="ECO:0000313" key="2">
    <source>
        <dbReference type="EMBL" id="OAX30623.1"/>
    </source>
</evidence>
<proteinExistence type="predicted"/>
<sequence>MAGPATRPSNANKHPGQVVLDANRVRRSRDEVAAEKSRKQVEKTSKTVAMKKAHVQIAAKEDAMAVEQRAQLAGPGPLVRPKPR</sequence>
<dbReference type="Proteomes" id="UP000092154">
    <property type="component" value="Unassembled WGS sequence"/>
</dbReference>
<dbReference type="OrthoDB" id="2688314at2759"/>
<keyword evidence="3" id="KW-1185">Reference proteome</keyword>
<gene>
    <name evidence="2" type="ORF">K503DRAFT_665217</name>
</gene>